<evidence type="ECO:0000313" key="3">
    <source>
        <dbReference type="Proteomes" id="UP000828251"/>
    </source>
</evidence>
<reference evidence="2 3" key="1">
    <citation type="journal article" date="2021" name="Plant Biotechnol. J.">
        <title>Multi-omics assisted identification of the key and species-specific regulatory components of drought-tolerant mechanisms in Gossypium stocksii.</title>
        <authorList>
            <person name="Yu D."/>
            <person name="Ke L."/>
            <person name="Zhang D."/>
            <person name="Wu Y."/>
            <person name="Sun Y."/>
            <person name="Mei J."/>
            <person name="Sun J."/>
            <person name="Sun Y."/>
        </authorList>
    </citation>
    <scope>NUCLEOTIDE SEQUENCE [LARGE SCALE GENOMIC DNA]</scope>
    <source>
        <strain evidence="3">cv. E1</strain>
        <tissue evidence="2">Leaf</tissue>
    </source>
</reference>
<proteinExistence type="predicted"/>
<sequence>KPRQPLMRPRSGVHASMESSSASTPHEASMGTPPPIVSQTPPASLFFRGGSSSQLHINTTDDIRWKPRTQMHSSVEERDEDQDEGGGEDEEEEDEEPEPQLRQNPPRN</sequence>
<evidence type="ECO:0000256" key="1">
    <source>
        <dbReference type="SAM" id="MobiDB-lite"/>
    </source>
</evidence>
<keyword evidence="3" id="KW-1185">Reference proteome</keyword>
<organism evidence="2 3">
    <name type="scientific">Gossypium stocksii</name>
    <dbReference type="NCBI Taxonomy" id="47602"/>
    <lineage>
        <taxon>Eukaryota</taxon>
        <taxon>Viridiplantae</taxon>
        <taxon>Streptophyta</taxon>
        <taxon>Embryophyta</taxon>
        <taxon>Tracheophyta</taxon>
        <taxon>Spermatophyta</taxon>
        <taxon>Magnoliopsida</taxon>
        <taxon>eudicotyledons</taxon>
        <taxon>Gunneridae</taxon>
        <taxon>Pentapetalae</taxon>
        <taxon>rosids</taxon>
        <taxon>malvids</taxon>
        <taxon>Malvales</taxon>
        <taxon>Malvaceae</taxon>
        <taxon>Malvoideae</taxon>
        <taxon>Gossypium</taxon>
    </lineage>
</organism>
<accession>A0A9D3UVF0</accession>
<evidence type="ECO:0000313" key="2">
    <source>
        <dbReference type="EMBL" id="KAH1063048.1"/>
    </source>
</evidence>
<dbReference type="AlphaFoldDB" id="A0A9D3UVF0"/>
<dbReference type="EMBL" id="JAIQCV010000009">
    <property type="protein sequence ID" value="KAH1063048.1"/>
    <property type="molecule type" value="Genomic_DNA"/>
</dbReference>
<feature type="region of interest" description="Disordered" evidence="1">
    <location>
        <begin position="1"/>
        <end position="108"/>
    </location>
</feature>
<name>A0A9D3UVF0_9ROSI</name>
<gene>
    <name evidence="2" type="ORF">J1N35_028035</name>
</gene>
<feature type="compositionally biased region" description="Polar residues" evidence="1">
    <location>
        <begin position="17"/>
        <end position="26"/>
    </location>
</feature>
<protein>
    <submittedName>
        <fullName evidence="2">Uncharacterized protein</fullName>
    </submittedName>
</protein>
<feature type="compositionally biased region" description="Acidic residues" evidence="1">
    <location>
        <begin position="77"/>
        <end position="98"/>
    </location>
</feature>
<comment type="caution">
    <text evidence="2">The sequence shown here is derived from an EMBL/GenBank/DDBJ whole genome shotgun (WGS) entry which is preliminary data.</text>
</comment>
<dbReference type="Proteomes" id="UP000828251">
    <property type="component" value="Unassembled WGS sequence"/>
</dbReference>
<feature type="non-terminal residue" evidence="2">
    <location>
        <position position="1"/>
    </location>
</feature>